<dbReference type="GO" id="GO:0080090">
    <property type="term" value="P:regulation of primary metabolic process"/>
    <property type="evidence" value="ECO:0007669"/>
    <property type="project" value="UniProtKB-ARBA"/>
</dbReference>
<dbReference type="STRING" id="153971.AWC19_02125"/>
<dbReference type="InterPro" id="IPR011009">
    <property type="entry name" value="Kinase-like_dom_sf"/>
</dbReference>
<proteinExistence type="predicted"/>
<evidence type="ECO:0000256" key="6">
    <source>
        <dbReference type="ARBA" id="ARBA00022840"/>
    </source>
</evidence>
<dbReference type="PROSITE" id="PS50011">
    <property type="entry name" value="PROTEIN_KINASE_DOM"/>
    <property type="match status" value="1"/>
</dbReference>
<dbReference type="PROSITE" id="PS00108">
    <property type="entry name" value="PROTEIN_KINASE_ST"/>
    <property type="match status" value="1"/>
</dbReference>
<keyword evidence="8" id="KW-0812">Transmembrane</keyword>
<name>A0A1X1ZVD4_9MYCO</name>
<evidence type="ECO:0000256" key="5">
    <source>
        <dbReference type="ARBA" id="ARBA00022777"/>
    </source>
</evidence>
<feature type="transmembrane region" description="Helical" evidence="8">
    <location>
        <begin position="324"/>
        <end position="344"/>
    </location>
</feature>
<dbReference type="PANTHER" id="PTHR43289:SF6">
    <property type="entry name" value="SERINE_THREONINE-PROTEIN KINASE NEKL-3"/>
    <property type="match status" value="1"/>
</dbReference>
<dbReference type="GO" id="GO:0004674">
    <property type="term" value="F:protein serine/threonine kinase activity"/>
    <property type="evidence" value="ECO:0007669"/>
    <property type="project" value="UniProtKB-KW"/>
</dbReference>
<keyword evidence="8" id="KW-0472">Membrane</keyword>
<dbReference type="OrthoDB" id="4702250at2"/>
<feature type="region of interest" description="Disordered" evidence="7">
    <location>
        <begin position="266"/>
        <end position="320"/>
    </location>
</feature>
<organism evidence="10 11">
    <name type="scientific">Mycobacterium palustre</name>
    <dbReference type="NCBI Taxonomy" id="153971"/>
    <lineage>
        <taxon>Bacteria</taxon>
        <taxon>Bacillati</taxon>
        <taxon>Actinomycetota</taxon>
        <taxon>Actinomycetes</taxon>
        <taxon>Mycobacteriales</taxon>
        <taxon>Mycobacteriaceae</taxon>
        <taxon>Mycobacterium</taxon>
        <taxon>Mycobacterium simiae complex</taxon>
    </lineage>
</organism>
<gene>
    <name evidence="10" type="ORF">AWC19_02125</name>
</gene>
<keyword evidence="2" id="KW-0723">Serine/threonine-protein kinase</keyword>
<dbReference type="InterPro" id="IPR008271">
    <property type="entry name" value="Ser/Thr_kinase_AS"/>
</dbReference>
<evidence type="ECO:0000256" key="8">
    <source>
        <dbReference type="SAM" id="Phobius"/>
    </source>
</evidence>
<dbReference type="EC" id="2.7.11.1" evidence="1"/>
<evidence type="ECO:0000259" key="9">
    <source>
        <dbReference type="PROSITE" id="PS50011"/>
    </source>
</evidence>
<dbReference type="Gene3D" id="1.10.510.10">
    <property type="entry name" value="Transferase(Phosphotransferase) domain 1"/>
    <property type="match status" value="1"/>
</dbReference>
<evidence type="ECO:0000256" key="4">
    <source>
        <dbReference type="ARBA" id="ARBA00022741"/>
    </source>
</evidence>
<feature type="domain" description="Protein kinase" evidence="9">
    <location>
        <begin position="12"/>
        <end position="265"/>
    </location>
</feature>
<keyword evidence="8" id="KW-1133">Transmembrane helix</keyword>
<evidence type="ECO:0000313" key="11">
    <source>
        <dbReference type="Proteomes" id="UP000193529"/>
    </source>
</evidence>
<reference evidence="10 11" key="1">
    <citation type="submission" date="2016-01" db="EMBL/GenBank/DDBJ databases">
        <title>The new phylogeny of the genus Mycobacterium.</title>
        <authorList>
            <person name="Tarcisio F."/>
            <person name="Conor M."/>
            <person name="Antonella G."/>
            <person name="Elisabetta G."/>
            <person name="Giulia F.S."/>
            <person name="Sara T."/>
            <person name="Anna F."/>
            <person name="Clotilde B."/>
            <person name="Roberto B."/>
            <person name="Veronica D.S."/>
            <person name="Fabio R."/>
            <person name="Monica P."/>
            <person name="Olivier J."/>
            <person name="Enrico T."/>
            <person name="Nicola S."/>
        </authorList>
    </citation>
    <scope>NUCLEOTIDE SEQUENCE [LARGE SCALE GENOMIC DNA]</scope>
    <source>
        <strain evidence="10 11">DSM 44572</strain>
    </source>
</reference>
<dbReference type="CDD" id="cd14014">
    <property type="entry name" value="STKc_PknB_like"/>
    <property type="match status" value="1"/>
</dbReference>
<dbReference type="EMBL" id="LQPJ01000070">
    <property type="protein sequence ID" value="ORW27694.1"/>
    <property type="molecule type" value="Genomic_DNA"/>
</dbReference>
<dbReference type="Proteomes" id="UP000193529">
    <property type="component" value="Unassembled WGS sequence"/>
</dbReference>
<feature type="region of interest" description="Disordered" evidence="7">
    <location>
        <begin position="350"/>
        <end position="372"/>
    </location>
</feature>
<dbReference type="PANTHER" id="PTHR43289">
    <property type="entry name" value="MITOGEN-ACTIVATED PROTEIN KINASE KINASE KINASE 20-RELATED"/>
    <property type="match status" value="1"/>
</dbReference>
<evidence type="ECO:0000256" key="1">
    <source>
        <dbReference type="ARBA" id="ARBA00012513"/>
    </source>
</evidence>
<feature type="region of interest" description="Disordered" evidence="7">
    <location>
        <begin position="510"/>
        <end position="530"/>
    </location>
</feature>
<accession>A0A1X1ZVD4</accession>
<dbReference type="GO" id="GO:0005524">
    <property type="term" value="F:ATP binding"/>
    <property type="evidence" value="ECO:0007669"/>
    <property type="project" value="UniProtKB-KW"/>
</dbReference>
<dbReference type="InterPro" id="IPR000719">
    <property type="entry name" value="Prot_kinase_dom"/>
</dbReference>
<dbReference type="RefSeq" id="WP_085077222.1">
    <property type="nucleotide sequence ID" value="NZ_LQPJ01000070.1"/>
</dbReference>
<keyword evidence="3" id="KW-0808">Transferase</keyword>
<sequence>MALASGASFAGCIVARRLGAGATGAVYLAQDPRRSRWQVLKVLTPALSGDEGFRRRFLAESPVAASLRHPHIVDVSDRGEFDGQLYVVMDYVDGINAARLITDRFPAVAPVGEALAVVTAVAAALDHAHERGVLHGDVKPANILLPGRDEGEQRILVSDFGIAPGRGTAGYAAPERLRGGLLDGRADQYALAASAFHLLTGAPPPPGQEPPRLSDQRPELARLDRVFARALAAEPADRFETCRDFAEAANRAGIFGGDRRGDPVLVGEHPVRARPSRGDIDAGKVAAKVRPARGRRAPQGSSAAPPAPRRPGGPAPRGRRRRKILLAVTAMVLVAGLLALNLVAGRKTGAAPAPAVRPTGPSAAPRDPAAPPVALEGTYRLEVRRTEQTFDHTPDPQPPDVDTWWAFRSSCAAGSCTAVGVLLDDADHTRPKSPGGQPVVLDFRDGRWLSRPEPSTFPCVGRDGVAAAQATTQVLSLRPGPAGELAGEMTVTAHGDECGQRGAVLRAPAVATRTGDTPPAVAVPDPPAPR</sequence>
<keyword evidence="11" id="KW-1185">Reference proteome</keyword>
<protein>
    <recommendedName>
        <fullName evidence="1">non-specific serine/threonine protein kinase</fullName>
        <ecNumber evidence="1">2.7.11.1</ecNumber>
    </recommendedName>
</protein>
<dbReference type="SMART" id="SM00220">
    <property type="entry name" value="S_TKc"/>
    <property type="match status" value="1"/>
</dbReference>
<evidence type="ECO:0000256" key="2">
    <source>
        <dbReference type="ARBA" id="ARBA00022527"/>
    </source>
</evidence>
<comment type="caution">
    <text evidence="10">The sequence shown here is derived from an EMBL/GenBank/DDBJ whole genome shotgun (WGS) entry which is preliminary data.</text>
</comment>
<feature type="compositionally biased region" description="Pro residues" evidence="7">
    <location>
        <begin position="305"/>
        <end position="314"/>
    </location>
</feature>
<keyword evidence="5" id="KW-0418">Kinase</keyword>
<evidence type="ECO:0000313" key="10">
    <source>
        <dbReference type="EMBL" id="ORW27694.1"/>
    </source>
</evidence>
<dbReference type="Pfam" id="PF00069">
    <property type="entry name" value="Pkinase"/>
    <property type="match status" value="1"/>
</dbReference>
<keyword evidence="6" id="KW-0067">ATP-binding</keyword>
<evidence type="ECO:0000256" key="7">
    <source>
        <dbReference type="SAM" id="MobiDB-lite"/>
    </source>
</evidence>
<keyword evidence="4" id="KW-0547">Nucleotide-binding</keyword>
<evidence type="ECO:0000256" key="3">
    <source>
        <dbReference type="ARBA" id="ARBA00022679"/>
    </source>
</evidence>
<dbReference type="SUPFAM" id="SSF56112">
    <property type="entry name" value="Protein kinase-like (PK-like)"/>
    <property type="match status" value="1"/>
</dbReference>
<dbReference type="Gene3D" id="3.30.200.20">
    <property type="entry name" value="Phosphorylase Kinase, domain 1"/>
    <property type="match status" value="1"/>
</dbReference>
<dbReference type="AlphaFoldDB" id="A0A1X1ZVD4"/>